<dbReference type="CDD" id="cd11478">
    <property type="entry name" value="SLC5sbd_u2"/>
    <property type="match status" value="1"/>
</dbReference>
<dbReference type="GO" id="GO:0005886">
    <property type="term" value="C:plasma membrane"/>
    <property type="evidence" value="ECO:0007669"/>
    <property type="project" value="TreeGrafter"/>
</dbReference>
<dbReference type="InterPro" id="IPR018212">
    <property type="entry name" value="Na/solute_symporter_CS"/>
</dbReference>
<sequence>MFGFLPATFASGIPASLPALLALRAEPLAHLRSLDIVVIALYFAMVLWIGFYLKGRSNTGEDFFMAGREMTAWIAGLSFVSANLGSLELMGWAGSAYQYGILAVNWYWIGAIPAMLFLGLMMMPFYYVCKTHSVPGYLDLRYGGEARSVAAVAFAMEMILMSGVNMFAMAVVMKVVLGWDLNFSIIVSSLAVAAYVGLGGLRSAIFNEVMQFVLIWGGALLVPILGLVQAGGWTGLKAKILTNLGSDSYFHIWRDTGSFAANPMGVHWTGIVFGLGFVISFGYWTTDFLVVQRVLAAHNLRAARMAPIIASFFKMAVPFIVILPGLLGLVLLQNPDGSRRVLVGEDVVAACSSGAGGVQDPSGCSAAMAKTTLPADYQQKVLSGAPNAELHTYNQALPLMMVRYMGPGLLGLGITALIAGFMSGMAGNVSAFSTVWTYDIYRPLIHKTGSDSHYVLVGRLSILIGVAISIGAAYLVQQFHGIMDYVQALFSIFVAPLLAVILFGMFWKRATRMAGFLGLFLGIVFSAGLFIWVKFNPAALATVALSPDAKPMAENVFRALWAFLFASIVLILVTLVTKPRPLAELDGLVYGATILPKEEPVPFYKNEWAWATVVFVIFVALNIIFW</sequence>
<feature type="transmembrane region" description="Helical" evidence="7">
    <location>
        <begin position="149"/>
        <end position="177"/>
    </location>
</feature>
<dbReference type="InterPro" id="IPR038377">
    <property type="entry name" value="Na/Glc_symporter_sf"/>
</dbReference>
<feature type="transmembrane region" description="Helical" evidence="7">
    <location>
        <begin position="183"/>
        <end position="201"/>
    </location>
</feature>
<evidence type="ECO:0000313" key="8">
    <source>
        <dbReference type="EMBL" id="SPE22803.1"/>
    </source>
</evidence>
<feature type="transmembrane region" description="Helical" evidence="7">
    <location>
        <begin position="608"/>
        <end position="625"/>
    </location>
</feature>
<dbReference type="PROSITE" id="PS50283">
    <property type="entry name" value="NA_SOLUT_SYMP_3"/>
    <property type="match status" value="1"/>
</dbReference>
<proteinExistence type="inferred from homology"/>
<dbReference type="Pfam" id="PF00474">
    <property type="entry name" value="SSF"/>
    <property type="match status" value="2"/>
</dbReference>
<keyword evidence="4 7" id="KW-1133">Transmembrane helix</keyword>
<feature type="transmembrane region" description="Helical" evidence="7">
    <location>
        <begin position="488"/>
        <end position="507"/>
    </location>
</feature>
<evidence type="ECO:0000256" key="6">
    <source>
        <dbReference type="RuleBase" id="RU362091"/>
    </source>
</evidence>
<dbReference type="PANTHER" id="PTHR11819:SF195">
    <property type="entry name" value="SODIUM_GLUCOSE COTRANSPORTER 4"/>
    <property type="match status" value="1"/>
</dbReference>
<feature type="transmembrane region" description="Helical" evidence="7">
    <location>
        <begin position="409"/>
        <end position="435"/>
    </location>
</feature>
<protein>
    <submittedName>
        <fullName evidence="8">SSS sodium solute transporter superfamily</fullName>
    </submittedName>
</protein>
<feature type="transmembrane region" description="Helical" evidence="7">
    <location>
        <begin position="268"/>
        <end position="291"/>
    </location>
</feature>
<evidence type="ECO:0000256" key="1">
    <source>
        <dbReference type="ARBA" id="ARBA00004141"/>
    </source>
</evidence>
<evidence type="ECO:0000256" key="7">
    <source>
        <dbReference type="SAM" id="Phobius"/>
    </source>
</evidence>
<evidence type="ECO:0000256" key="4">
    <source>
        <dbReference type="ARBA" id="ARBA00022989"/>
    </source>
</evidence>
<gene>
    <name evidence="8" type="ORF">SBA5_360040</name>
</gene>
<evidence type="ECO:0000313" key="9">
    <source>
        <dbReference type="Proteomes" id="UP000239735"/>
    </source>
</evidence>
<organism evidence="8 9">
    <name type="scientific">Candidatus Sulfuritelmatomonas gaucii</name>
    <dbReference type="NCBI Taxonomy" id="2043161"/>
    <lineage>
        <taxon>Bacteria</taxon>
        <taxon>Pseudomonadati</taxon>
        <taxon>Acidobacteriota</taxon>
        <taxon>Terriglobia</taxon>
        <taxon>Terriglobales</taxon>
        <taxon>Acidobacteriaceae</taxon>
        <taxon>Candidatus Sulfuritelmatomonas</taxon>
    </lineage>
</organism>
<feature type="transmembrane region" description="Helical" evidence="7">
    <location>
        <begin position="213"/>
        <end position="236"/>
    </location>
</feature>
<dbReference type="Proteomes" id="UP000239735">
    <property type="component" value="Unassembled WGS sequence"/>
</dbReference>
<dbReference type="AlphaFoldDB" id="A0A2N9LI51"/>
<evidence type="ECO:0000256" key="2">
    <source>
        <dbReference type="ARBA" id="ARBA00006434"/>
    </source>
</evidence>
<dbReference type="Gene3D" id="1.20.1730.10">
    <property type="entry name" value="Sodium/glucose cotransporter"/>
    <property type="match status" value="1"/>
</dbReference>
<feature type="transmembrane region" description="Helical" evidence="7">
    <location>
        <begin position="73"/>
        <end position="94"/>
    </location>
</feature>
<feature type="transmembrane region" description="Helical" evidence="7">
    <location>
        <begin position="106"/>
        <end position="128"/>
    </location>
</feature>
<name>A0A2N9LI51_9BACT</name>
<dbReference type="GO" id="GO:0005412">
    <property type="term" value="F:D-glucose:sodium symporter activity"/>
    <property type="evidence" value="ECO:0007669"/>
    <property type="project" value="TreeGrafter"/>
</dbReference>
<evidence type="ECO:0000256" key="5">
    <source>
        <dbReference type="ARBA" id="ARBA00023136"/>
    </source>
</evidence>
<dbReference type="InterPro" id="IPR001734">
    <property type="entry name" value="Na/solute_symporter"/>
</dbReference>
<dbReference type="PANTHER" id="PTHR11819">
    <property type="entry name" value="SOLUTE CARRIER FAMILY 5"/>
    <property type="match status" value="1"/>
</dbReference>
<feature type="transmembrane region" description="Helical" evidence="7">
    <location>
        <begin position="312"/>
        <end position="332"/>
    </location>
</feature>
<evidence type="ECO:0000256" key="3">
    <source>
        <dbReference type="ARBA" id="ARBA00022692"/>
    </source>
</evidence>
<keyword evidence="5 7" id="KW-0472">Membrane</keyword>
<comment type="similarity">
    <text evidence="2 6">Belongs to the sodium:solute symporter (SSF) (TC 2.A.21) family.</text>
</comment>
<feature type="transmembrane region" description="Helical" evidence="7">
    <location>
        <begin position="456"/>
        <end position="476"/>
    </location>
</feature>
<dbReference type="EMBL" id="OKRB01000093">
    <property type="protein sequence ID" value="SPE22803.1"/>
    <property type="molecule type" value="Genomic_DNA"/>
</dbReference>
<accession>A0A2N9LI51</accession>
<keyword evidence="3 7" id="KW-0812">Transmembrane</keyword>
<feature type="transmembrane region" description="Helical" evidence="7">
    <location>
        <begin position="555"/>
        <end position="576"/>
    </location>
</feature>
<reference evidence="9" key="1">
    <citation type="submission" date="2018-02" db="EMBL/GenBank/DDBJ databases">
        <authorList>
            <person name="Hausmann B."/>
        </authorList>
    </citation>
    <scope>NUCLEOTIDE SEQUENCE [LARGE SCALE GENOMIC DNA]</scope>
    <source>
        <strain evidence="9">Peat soil MAG SbA5</strain>
    </source>
</reference>
<comment type="subcellular location">
    <subcellularLocation>
        <location evidence="1">Membrane</location>
        <topology evidence="1">Multi-pass membrane protein</topology>
    </subcellularLocation>
</comment>
<feature type="transmembrane region" description="Helical" evidence="7">
    <location>
        <begin position="514"/>
        <end position="535"/>
    </location>
</feature>
<dbReference type="PROSITE" id="PS00456">
    <property type="entry name" value="NA_SOLUT_SYMP_1"/>
    <property type="match status" value="1"/>
</dbReference>
<feature type="transmembrane region" description="Helical" evidence="7">
    <location>
        <begin position="34"/>
        <end position="53"/>
    </location>
</feature>